<evidence type="ECO:0000313" key="2">
    <source>
        <dbReference type="Proteomes" id="UP000624404"/>
    </source>
</evidence>
<comment type="caution">
    <text evidence="1">The sequence shown here is derived from an EMBL/GenBank/DDBJ whole genome shotgun (WGS) entry which is preliminary data.</text>
</comment>
<keyword evidence="2" id="KW-1185">Reference proteome</keyword>
<organism evidence="1 2">
    <name type="scientific">Sclerotinia trifoliorum</name>
    <dbReference type="NCBI Taxonomy" id="28548"/>
    <lineage>
        <taxon>Eukaryota</taxon>
        <taxon>Fungi</taxon>
        <taxon>Dikarya</taxon>
        <taxon>Ascomycota</taxon>
        <taxon>Pezizomycotina</taxon>
        <taxon>Leotiomycetes</taxon>
        <taxon>Helotiales</taxon>
        <taxon>Sclerotiniaceae</taxon>
        <taxon>Sclerotinia</taxon>
    </lineage>
</organism>
<gene>
    <name evidence="1" type="ORF">SCLTRI_LOCUS5619</name>
</gene>
<proteinExistence type="predicted"/>
<dbReference type="AlphaFoldDB" id="A0A8H2VXK9"/>
<dbReference type="OrthoDB" id="1744869at2759"/>
<dbReference type="EMBL" id="CAJHIA010000017">
    <property type="protein sequence ID" value="CAD6445898.1"/>
    <property type="molecule type" value="Genomic_DNA"/>
</dbReference>
<reference evidence="1" key="1">
    <citation type="submission" date="2020-10" db="EMBL/GenBank/DDBJ databases">
        <authorList>
            <person name="Kusch S."/>
        </authorList>
    </citation>
    <scope>NUCLEOTIDE SEQUENCE</scope>
    <source>
        <strain evidence="1">SwB9</strain>
    </source>
</reference>
<dbReference type="Proteomes" id="UP000624404">
    <property type="component" value="Unassembled WGS sequence"/>
</dbReference>
<protein>
    <submittedName>
        <fullName evidence="1">Eecae4fe-a5f4-4142-a0dd-0ee5a852b7aa</fullName>
    </submittedName>
</protein>
<sequence length="826" mass="93202">MGNQMLHLSCRRVGISSRVFHNVSRYQGRQRIANRVFSQTAKVGDDIKDDHESGLKISRVASQRQGLVRHTASSANYYPTVAGETISRDLAKDIKSYVQGLQDGSQRKTSGKDPYRSRIKSQDEHRIKKTIHDHSVSTASDMVLERKPSSLSPRQFSIISPDPKRTTKEQVLQLISKRARMTQARYFANFSSVSAEEAIVILVTPAFTNWLKDDEGFIKKVLDCFTYYHVDKKPNYVVVVGAVIDGLAPSPHEIPVAERVGPLEGFSFLHGLRSQVLRPENVWKPESFKIDTTNPEKLSHLIISGKNRQKPGEESLATTMSLPLANTLFVNGKHSTLEISQWTRRHEGEYKCIQTANKQYQHIKAFHHENTMIPPIFVPAVPLTFPRPIANGLGNIIRQLSFGPEETDNRPASSELETQVTRYMEFSKVHTNIGVWALIYRKELLNPNLKATTLEKTEDLERTWGGDDKNLRFVGTQIALGAILCRVVSGGGGWGAKQGLLSLDPQLTYEDIASARFDYTPHRIEEGQDSTLGNLARRGDYIQFFTINPNKLKEPEPPMGNPALDEVSKVDSSVSADGKLGNKLITLEPRKIQLNLNEATDLSWSKRTIFGVVPSTIDKLPKSDIVSASAASDETLPFLTFRKGEFGAVSESGLYLHSSHQKQLNAKTYEHINTKIDMPYSYIYRDQPGTAPRGTEEYKKKMNSLRNRFPEKFPDMDVEAIYSSFSDMTARFMITTGRVPTKEEEKEIFTKLDIDPQTVDFTDVTEKLFPIRKQRVGHTRWPIYSPEPEAKKEFSIRRVMAPVKELRIRFPYSNQGEDPSSPKGSS</sequence>
<name>A0A8H2VXK9_9HELO</name>
<accession>A0A8H2VXK9</accession>
<evidence type="ECO:0000313" key="1">
    <source>
        <dbReference type="EMBL" id="CAD6445898.1"/>
    </source>
</evidence>